<dbReference type="InterPro" id="IPR018680">
    <property type="entry name" value="DUF2164"/>
</dbReference>
<dbReference type="Proteomes" id="UP000198847">
    <property type="component" value="Unassembled WGS sequence"/>
</dbReference>
<dbReference type="STRING" id="112903.SAMN04490178_10658"/>
<keyword evidence="2" id="KW-1185">Reference proteome</keyword>
<dbReference type="OrthoDB" id="573733at2"/>
<evidence type="ECO:0000313" key="1">
    <source>
        <dbReference type="EMBL" id="SEO87026.1"/>
    </source>
</evidence>
<gene>
    <name evidence="1" type="ORF">SAMN04490178_10658</name>
</gene>
<dbReference type="AlphaFoldDB" id="A0A1H8T8F9"/>
<evidence type="ECO:0000313" key="2">
    <source>
        <dbReference type="Proteomes" id="UP000198847"/>
    </source>
</evidence>
<dbReference type="RefSeq" id="WP_091745141.1">
    <property type="nucleotide sequence ID" value="NZ_FODY01000006.1"/>
</dbReference>
<dbReference type="Pfam" id="PF09932">
    <property type="entry name" value="DUF2164"/>
    <property type="match status" value="1"/>
</dbReference>
<name>A0A1H8T8F9_9FIRM</name>
<protein>
    <submittedName>
        <fullName evidence="1">Uncharacterized conserved protein, DUF2164 family</fullName>
    </submittedName>
</protein>
<organism evidence="1 2">
    <name type="scientific">Propionispora vibrioides</name>
    <dbReference type="NCBI Taxonomy" id="112903"/>
    <lineage>
        <taxon>Bacteria</taxon>
        <taxon>Bacillati</taxon>
        <taxon>Bacillota</taxon>
        <taxon>Negativicutes</taxon>
        <taxon>Selenomonadales</taxon>
        <taxon>Sporomusaceae</taxon>
        <taxon>Propionispora</taxon>
    </lineage>
</organism>
<proteinExistence type="predicted"/>
<reference evidence="1 2" key="1">
    <citation type="submission" date="2016-10" db="EMBL/GenBank/DDBJ databases">
        <authorList>
            <person name="de Groot N.N."/>
        </authorList>
    </citation>
    <scope>NUCLEOTIDE SEQUENCE [LARGE SCALE GENOMIC DNA]</scope>
    <source>
        <strain evidence="1 2">DSM 13305</strain>
    </source>
</reference>
<dbReference type="EMBL" id="FODY01000006">
    <property type="protein sequence ID" value="SEO87026.1"/>
    <property type="molecule type" value="Genomic_DNA"/>
</dbReference>
<sequence>MSEIKLGQEAETEVLRAIKEFFLTERDEELSDFQAAVLLDFMVRQIGPYFYNQAVADAQALMTKKVEELYGLEKRIDNKRGKK</sequence>
<accession>A0A1H8T8F9</accession>